<dbReference type="HOGENOM" id="CLU_505896_0_0_2"/>
<gene>
    <name evidence="2" type="ORF">Nlim_0926</name>
</gene>
<proteinExistence type="predicted"/>
<feature type="region of interest" description="Disordered" evidence="1">
    <location>
        <begin position="519"/>
        <end position="538"/>
    </location>
</feature>
<dbReference type="AlphaFoldDB" id="F3KKB3"/>
<evidence type="ECO:0000256" key="1">
    <source>
        <dbReference type="SAM" id="MobiDB-lite"/>
    </source>
</evidence>
<organism evidence="2">
    <name type="scientific">Candidatus Nitrosarchaeum limnium SFB1</name>
    <dbReference type="NCBI Taxonomy" id="886738"/>
    <lineage>
        <taxon>Archaea</taxon>
        <taxon>Nitrososphaerota</taxon>
        <taxon>Nitrososphaeria</taxon>
        <taxon>Nitrosopumilales</taxon>
        <taxon>Nitrosopumilaceae</taxon>
        <taxon>Nitrosarchaeum</taxon>
    </lineage>
</organism>
<dbReference type="EMBL" id="AEGP01000033">
    <property type="protein sequence ID" value="EGG42280.1"/>
    <property type="molecule type" value="Genomic_DNA"/>
</dbReference>
<reference evidence="2" key="1">
    <citation type="journal article" date="2011" name="PLoS ONE">
        <title>Genome of a low-salinity ammonia-oxidizing archaeon determined by single-cell and metagenomic analysis.</title>
        <authorList>
            <person name="Blainey P.C."/>
            <person name="Mosier A.C."/>
            <person name="Potanina A."/>
            <person name="Francis C.A."/>
            <person name="Quake S.R."/>
        </authorList>
    </citation>
    <scope>NUCLEOTIDE SEQUENCE [LARGE SCALE GENOMIC DNA]</scope>
    <source>
        <strain evidence="2">SFB1</strain>
    </source>
</reference>
<evidence type="ECO:0000313" key="2">
    <source>
        <dbReference type="EMBL" id="EGG42280.1"/>
    </source>
</evidence>
<protein>
    <submittedName>
        <fullName evidence="2">Uncharacterized protein</fullName>
    </submittedName>
</protein>
<sequence>MYKIVIYLILSKFLSSSMNNKNAITMTTLSVIAILAITSTSVSGNEVFAASVTNVKMVEDTYAKTTFTFRDGVEEIYFPVYKMTTSYVGNNRADFQLQGVVEDYPYLNEAMDQAYDFLLAPAETQYDYKQFNVDVDLVKGGVTQKNIHYKDCRVVQSVVDTLLDNAEGYTTTKTGFALVNVIDFTCTSVMQSVPKELQDHTVYSISQVHDYGKNSQKLAEDVHSYATFYFNQGIEKIDFPVFKLNTGFDETSKERPSFTVQGIAKSYTLLDAAINKAQSVAGMPSSYNESFKVDVDFANDSTTFRTLKFTECRIEEYKIDTLFDKEEGYTGKSGFAIVQDITVTCAGITTKNYGEVNETPKPNPYIMGGLTQAFVTVKADNGVQGKYAFPVFKQIGDITKVIKKQRVNPVFELQGVVSDTPLLYKLADQIRTRGYAGSDHQGLFDATVDIVHNEKLVKTYQYEKCRVTTYDSDTSSNAEEGYVGSNGFALLNTFKMSCLGYHPENPSFEKMNKVEQPKLQSSLDLRKTDSWGPNFKVQ</sequence>
<accession>F3KKB3</accession>
<dbReference type="Proteomes" id="UP000004348">
    <property type="component" value="Chromosome"/>
</dbReference>
<name>F3KKB3_9ARCH</name>
<comment type="caution">
    <text evidence="2">The sequence shown here is derived from an EMBL/GenBank/DDBJ whole genome shotgun (WGS) entry which is preliminary data.</text>
</comment>